<proteinExistence type="predicted"/>
<gene>
    <name evidence="1" type="ORF">CPAV1605_1057</name>
</gene>
<dbReference type="Gene3D" id="3.20.20.410">
    <property type="entry name" value="Protein of unknown function UPF0759"/>
    <property type="match status" value="1"/>
</dbReference>
<accession>A0A5E8CJF6</accession>
<dbReference type="InterPro" id="IPR002763">
    <property type="entry name" value="DUF72"/>
</dbReference>
<dbReference type="InterPro" id="IPR036520">
    <property type="entry name" value="UPF0759_sf"/>
</dbReference>
<dbReference type="PANTHER" id="PTHR30348">
    <property type="entry name" value="UNCHARACTERIZED PROTEIN YECE"/>
    <property type="match status" value="1"/>
</dbReference>
<evidence type="ECO:0008006" key="2">
    <source>
        <dbReference type="Google" id="ProtNLM"/>
    </source>
</evidence>
<dbReference type="EMBL" id="CABVLZ010000004">
    <property type="protein sequence ID" value="VVU95306.1"/>
    <property type="molecule type" value="Genomic_DNA"/>
</dbReference>
<name>A0A5E8CJF6_9ZZZZ</name>
<dbReference type="PANTHER" id="PTHR30348:SF4">
    <property type="entry name" value="DUF72 DOMAIN-CONTAINING PROTEIN"/>
    <property type="match status" value="1"/>
</dbReference>
<evidence type="ECO:0000313" key="1">
    <source>
        <dbReference type="EMBL" id="VVU95306.1"/>
    </source>
</evidence>
<dbReference type="Pfam" id="PF01904">
    <property type="entry name" value="DUF72"/>
    <property type="match status" value="1"/>
</dbReference>
<reference evidence="1" key="1">
    <citation type="submission" date="2019-09" db="EMBL/GenBank/DDBJ databases">
        <authorList>
            <person name="Needham M D."/>
        </authorList>
    </citation>
    <scope>NUCLEOTIDE SEQUENCE</scope>
</reference>
<dbReference type="AlphaFoldDB" id="A0A5E8CJF6"/>
<protein>
    <recommendedName>
        <fullName evidence="2">DUF72 domain-containing protein</fullName>
    </recommendedName>
</protein>
<organism evidence="1">
    <name type="scientific">seawater metagenome</name>
    <dbReference type="NCBI Taxonomy" id="1561972"/>
    <lineage>
        <taxon>unclassified sequences</taxon>
        <taxon>metagenomes</taxon>
        <taxon>ecological metagenomes</taxon>
    </lineage>
</organism>
<sequence>MSWYIGTSGFMINKDIWLKKSGLNCLEINYTFYRLPKAETVQKWKEYEDVSFVAKIPKKITHIKRLKDIEKYWDLFWSIMNLLEDKLKVVLFQLPPSFKLTDENIKRLKNLKKILPKKGINIVFEFRDISWFVPTVYKIMKKNNWGMAGTVIKKKEDDISWLGTMPNGILLPPQTSDLTYLRIHGAKKYKGAYDIKELKQMQKEILNRKTKENFVLFNNTFFTSRSQYCLKGDVKIKSAAVCNAIEMKDLI</sequence>
<dbReference type="SUPFAM" id="SSF117396">
    <property type="entry name" value="TM1631-like"/>
    <property type="match status" value="1"/>
</dbReference>